<evidence type="ECO:0000313" key="1">
    <source>
        <dbReference type="EMBL" id="RCI15648.1"/>
    </source>
</evidence>
<protein>
    <submittedName>
        <fullName evidence="1">Uncharacterized protein</fullName>
    </submittedName>
</protein>
<gene>
    <name evidence="1" type="ORF">L249_3587</name>
</gene>
<keyword evidence="2" id="KW-1185">Reference proteome</keyword>
<proteinExistence type="predicted"/>
<evidence type="ECO:0000313" key="2">
    <source>
        <dbReference type="Proteomes" id="UP000253664"/>
    </source>
</evidence>
<dbReference type="Proteomes" id="UP000253664">
    <property type="component" value="Unassembled WGS sequence"/>
</dbReference>
<dbReference type="AlphaFoldDB" id="A0A367LMK6"/>
<sequence length="95" mass="10404">MLQGPFQGVKRQSSILPRVPLMYPAVSVLGGWRFTRPRRFVPASIAGLLDLPLNSEVTGYKKKKKKKKTVPCARGVALTCPVMPQKGASPLKPCE</sequence>
<dbReference type="EMBL" id="LKCN02000002">
    <property type="protein sequence ID" value="RCI15648.1"/>
    <property type="molecule type" value="Genomic_DNA"/>
</dbReference>
<organism evidence="1 2">
    <name type="scientific">Ophiocordyceps polyrhachis-furcata BCC 54312</name>
    <dbReference type="NCBI Taxonomy" id="1330021"/>
    <lineage>
        <taxon>Eukaryota</taxon>
        <taxon>Fungi</taxon>
        <taxon>Dikarya</taxon>
        <taxon>Ascomycota</taxon>
        <taxon>Pezizomycotina</taxon>
        <taxon>Sordariomycetes</taxon>
        <taxon>Hypocreomycetidae</taxon>
        <taxon>Hypocreales</taxon>
        <taxon>Ophiocordycipitaceae</taxon>
        <taxon>Ophiocordyceps</taxon>
    </lineage>
</organism>
<accession>A0A367LMK6</accession>
<comment type="caution">
    <text evidence="1">The sequence shown here is derived from an EMBL/GenBank/DDBJ whole genome shotgun (WGS) entry which is preliminary data.</text>
</comment>
<name>A0A367LMK6_9HYPO</name>
<reference evidence="1 2" key="1">
    <citation type="journal article" date="2015" name="BMC Genomics">
        <title>Insights from the genome of Ophiocordyceps polyrhachis-furcata to pathogenicity and host specificity in insect fungi.</title>
        <authorList>
            <person name="Wichadakul D."/>
            <person name="Kobmoo N."/>
            <person name="Ingsriswang S."/>
            <person name="Tangphatsornruang S."/>
            <person name="Chantasingh D."/>
            <person name="Luangsa-ard J.J."/>
            <person name="Eurwilaichitr L."/>
        </authorList>
    </citation>
    <scope>NUCLEOTIDE SEQUENCE [LARGE SCALE GENOMIC DNA]</scope>
    <source>
        <strain evidence="1 2">BCC 54312</strain>
    </source>
</reference>